<keyword evidence="3" id="KW-1185">Reference proteome</keyword>
<dbReference type="EMBL" id="JAPUFD010000011">
    <property type="protein sequence ID" value="MDI1490356.1"/>
    <property type="molecule type" value="Genomic_DNA"/>
</dbReference>
<gene>
    <name evidence="2" type="ORF">OHK93_001556</name>
</gene>
<protein>
    <submittedName>
        <fullName evidence="2">Uncharacterized protein</fullName>
    </submittedName>
</protein>
<name>A0AA43QPP0_9LECA</name>
<dbReference type="Proteomes" id="UP001161017">
    <property type="component" value="Unassembled WGS sequence"/>
</dbReference>
<accession>A0AA43QPP0</accession>
<reference evidence="2" key="1">
    <citation type="journal article" date="2023" name="Genome Biol. Evol.">
        <title>First Whole Genome Sequence and Flow Cytometry Genome Size Data for the Lichen-Forming Fungus Ramalina farinacea (Ascomycota).</title>
        <authorList>
            <person name="Llewellyn T."/>
            <person name="Mian S."/>
            <person name="Hill R."/>
            <person name="Leitch I.J."/>
            <person name="Gaya E."/>
        </authorList>
    </citation>
    <scope>NUCLEOTIDE SEQUENCE</scope>
    <source>
        <strain evidence="2">LIQ254RAFAR</strain>
    </source>
</reference>
<sequence>MQAVNRAKAQELIAQLERQQQGQIRCLQELFSLTSEEDVKKPDIIEEVTDQSSITFDSEMRHGILFEDRNFSNSKKYFWALQSLGLFAEHIEGTIRSIPNVLWSINLANPSPEDSDTVDKTTKQYQERFGELRDRIERKRQEIQSLRDGVRQPIPKSRSFAYGEKLNE</sequence>
<dbReference type="AlphaFoldDB" id="A0AA43QPP0"/>
<evidence type="ECO:0000256" key="1">
    <source>
        <dbReference type="SAM" id="MobiDB-lite"/>
    </source>
</evidence>
<evidence type="ECO:0000313" key="3">
    <source>
        <dbReference type="Proteomes" id="UP001161017"/>
    </source>
</evidence>
<organism evidence="2 3">
    <name type="scientific">Ramalina farinacea</name>
    <dbReference type="NCBI Taxonomy" id="258253"/>
    <lineage>
        <taxon>Eukaryota</taxon>
        <taxon>Fungi</taxon>
        <taxon>Dikarya</taxon>
        <taxon>Ascomycota</taxon>
        <taxon>Pezizomycotina</taxon>
        <taxon>Lecanoromycetes</taxon>
        <taxon>OSLEUM clade</taxon>
        <taxon>Lecanoromycetidae</taxon>
        <taxon>Lecanorales</taxon>
        <taxon>Lecanorineae</taxon>
        <taxon>Ramalinaceae</taxon>
        <taxon>Ramalina</taxon>
    </lineage>
</organism>
<feature type="region of interest" description="Disordered" evidence="1">
    <location>
        <begin position="143"/>
        <end position="168"/>
    </location>
</feature>
<evidence type="ECO:0000313" key="2">
    <source>
        <dbReference type="EMBL" id="MDI1490356.1"/>
    </source>
</evidence>
<comment type="caution">
    <text evidence="2">The sequence shown here is derived from an EMBL/GenBank/DDBJ whole genome shotgun (WGS) entry which is preliminary data.</text>
</comment>
<proteinExistence type="predicted"/>